<sequence length="246" mass="28419">MRRRNFWLPIYTLSFVKCSKDLYSGRRMPPFLLGRENIQQWEKLVGKTITRTAQRYTDILNAAAELIKEGGMSAVTTDKIRQRINSSPTTIYALFEDRDEILKEVFKDVHAKFFATAEYKLQFAYTAEEQISTIIEGVFADGLFTEIDMHGWIASIIYYLYHNGELSYAPEAHRRLHEKTRRLFLELGSKNPDISSQFWAFIDGLWLTAALSKGSLGRNTCVDWTFQFVESHLGKRLARRNGTPGD</sequence>
<dbReference type="PROSITE" id="PS50977">
    <property type="entry name" value="HTH_TETR_2"/>
    <property type="match status" value="1"/>
</dbReference>
<dbReference type="Pfam" id="PF00440">
    <property type="entry name" value="TetR_N"/>
    <property type="match status" value="1"/>
</dbReference>
<feature type="domain" description="HTH tetR-type" evidence="3">
    <location>
        <begin position="53"/>
        <end position="113"/>
    </location>
</feature>
<dbReference type="SUPFAM" id="SSF46689">
    <property type="entry name" value="Homeodomain-like"/>
    <property type="match status" value="1"/>
</dbReference>
<keyword evidence="5" id="KW-1185">Reference proteome</keyword>
<dbReference type="Proteomes" id="UP000199101">
    <property type="component" value="Unassembled WGS sequence"/>
</dbReference>
<dbReference type="InterPro" id="IPR009057">
    <property type="entry name" value="Homeodomain-like_sf"/>
</dbReference>
<keyword evidence="1 2" id="KW-0238">DNA-binding</keyword>
<gene>
    <name evidence="4" type="ORF">GA0061103_0592</name>
</gene>
<dbReference type="Gene3D" id="1.10.357.10">
    <property type="entry name" value="Tetracycline Repressor, domain 2"/>
    <property type="match status" value="1"/>
</dbReference>
<dbReference type="AlphaFoldDB" id="A0A1C3XBC9"/>
<evidence type="ECO:0000313" key="4">
    <source>
        <dbReference type="EMBL" id="SCB49456.1"/>
    </source>
</evidence>
<dbReference type="GO" id="GO:0003677">
    <property type="term" value="F:DNA binding"/>
    <property type="evidence" value="ECO:0007669"/>
    <property type="project" value="UniProtKB-UniRule"/>
</dbReference>
<dbReference type="EMBL" id="FMAG01000014">
    <property type="protein sequence ID" value="SCB49456.1"/>
    <property type="molecule type" value="Genomic_DNA"/>
</dbReference>
<evidence type="ECO:0000259" key="3">
    <source>
        <dbReference type="PROSITE" id="PS50977"/>
    </source>
</evidence>
<dbReference type="InterPro" id="IPR001647">
    <property type="entry name" value="HTH_TetR"/>
</dbReference>
<evidence type="ECO:0000256" key="2">
    <source>
        <dbReference type="PROSITE-ProRule" id="PRU00335"/>
    </source>
</evidence>
<dbReference type="OrthoDB" id="4541465at2"/>
<evidence type="ECO:0000256" key="1">
    <source>
        <dbReference type="ARBA" id="ARBA00023125"/>
    </source>
</evidence>
<proteinExistence type="predicted"/>
<accession>A0A1C3XBC9</accession>
<evidence type="ECO:0000313" key="5">
    <source>
        <dbReference type="Proteomes" id="UP000199101"/>
    </source>
</evidence>
<organism evidence="4 5">
    <name type="scientific">Rhizobium multihospitium</name>
    <dbReference type="NCBI Taxonomy" id="410764"/>
    <lineage>
        <taxon>Bacteria</taxon>
        <taxon>Pseudomonadati</taxon>
        <taxon>Pseudomonadota</taxon>
        <taxon>Alphaproteobacteria</taxon>
        <taxon>Hyphomicrobiales</taxon>
        <taxon>Rhizobiaceae</taxon>
        <taxon>Rhizobium/Agrobacterium group</taxon>
        <taxon>Rhizobium</taxon>
    </lineage>
</organism>
<feature type="DNA-binding region" description="H-T-H motif" evidence="2">
    <location>
        <begin position="76"/>
        <end position="95"/>
    </location>
</feature>
<reference evidence="5" key="1">
    <citation type="submission" date="2016-08" db="EMBL/GenBank/DDBJ databases">
        <authorList>
            <person name="Varghese N."/>
            <person name="Submissions Spin"/>
        </authorList>
    </citation>
    <scope>NUCLEOTIDE SEQUENCE [LARGE SCALE GENOMIC DNA]</scope>
    <source>
        <strain evidence="5">HAMBI 2975</strain>
    </source>
</reference>
<protein>
    <submittedName>
        <fullName evidence="4">Transcriptional regulator, TetR family</fullName>
    </submittedName>
</protein>
<name>A0A1C3XBC9_9HYPH</name>